<dbReference type="Proteomes" id="UP000092671">
    <property type="component" value="Unassembled WGS sequence"/>
</dbReference>
<organism evidence="1 5">
    <name type="scientific">Moraxella nonliquefaciens</name>
    <dbReference type="NCBI Taxonomy" id="478"/>
    <lineage>
        <taxon>Bacteria</taxon>
        <taxon>Pseudomonadati</taxon>
        <taxon>Pseudomonadota</taxon>
        <taxon>Gammaproteobacteria</taxon>
        <taxon>Moraxellales</taxon>
        <taxon>Moraxellaceae</taxon>
        <taxon>Moraxella</taxon>
    </lineage>
</organism>
<evidence type="ECO:0000313" key="4">
    <source>
        <dbReference type="Proteomes" id="UP000092575"/>
    </source>
</evidence>
<evidence type="ECO:0000313" key="5">
    <source>
        <dbReference type="Proteomes" id="UP000092671"/>
    </source>
</evidence>
<name>A0A1B8PIM1_MORNO</name>
<evidence type="ECO:0000313" key="2">
    <source>
        <dbReference type="EMBL" id="OBX88414.1"/>
    </source>
</evidence>
<evidence type="ECO:0000313" key="3">
    <source>
        <dbReference type="EMBL" id="QPT44527.1"/>
    </source>
</evidence>
<protein>
    <submittedName>
        <fullName evidence="1">Uncharacterized protein</fullName>
    </submittedName>
</protein>
<gene>
    <name evidence="2" type="ORF">A7456_00710</name>
    <name evidence="1" type="ORF">A9Z60_03705</name>
    <name evidence="3" type="ORF">I6G26_10930</name>
</gene>
<dbReference type="RefSeq" id="WP_066893733.1">
    <property type="nucleotide sequence ID" value="NZ_CP065728.1"/>
</dbReference>
<dbReference type="Proteomes" id="UP000594834">
    <property type="component" value="Chromosome"/>
</dbReference>
<reference evidence="3 6" key="3">
    <citation type="submission" date="2020-12" db="EMBL/GenBank/DDBJ databases">
        <title>FDA dAtabase for Regulatory Grade micrObial Sequences (FDA-ARGOS): Supporting development and validation of Infectious Disease Dx tests.</title>
        <authorList>
            <person name="Sproer C."/>
            <person name="Gronow S."/>
            <person name="Severitt S."/>
            <person name="Schroder I."/>
            <person name="Tallon L."/>
            <person name="Sadzewicz L."/>
            <person name="Zhao X."/>
            <person name="Boylan J."/>
            <person name="Ott S."/>
            <person name="Bowen H."/>
            <person name="Vavikolanu K."/>
            <person name="Mehta A."/>
            <person name="Aluvathingal J."/>
            <person name="Nadendla S."/>
            <person name="Lowell S."/>
            <person name="Myers T."/>
            <person name="Yan Y."/>
            <person name="Sichtig H."/>
        </authorList>
    </citation>
    <scope>NUCLEOTIDE SEQUENCE [LARGE SCALE GENOMIC DNA]</scope>
    <source>
        <strain evidence="3 6">FDAARGOS_869</strain>
    </source>
</reference>
<keyword evidence="6" id="KW-1185">Reference proteome</keyword>
<accession>A0A1B8PIM1</accession>
<evidence type="ECO:0000313" key="6">
    <source>
        <dbReference type="Proteomes" id="UP000594834"/>
    </source>
</evidence>
<dbReference type="Proteomes" id="UP000092575">
    <property type="component" value="Unassembled WGS sequence"/>
</dbReference>
<dbReference type="EMBL" id="LZDN01000039">
    <property type="protein sequence ID" value="OBX49484.1"/>
    <property type="molecule type" value="Genomic_DNA"/>
</dbReference>
<dbReference type="AlphaFoldDB" id="A0A1B8PIM1"/>
<reference evidence="1 5" key="2">
    <citation type="submission" date="2016-06" db="EMBL/GenBank/DDBJ databases">
        <title>Draft genome of Moraxella nonliquefaciens CCUG 60284.</title>
        <authorList>
            <person name="Salva-Serra F."/>
            <person name="Engstrom-Jakobsson H."/>
            <person name="Thorell K."/>
            <person name="Gonzales-Siles L."/>
            <person name="Karlsson R."/>
            <person name="Boulund F."/>
            <person name="Engstrand L."/>
            <person name="Kristiansson E."/>
            <person name="Moore E."/>
        </authorList>
    </citation>
    <scope>NUCLEOTIDE SEQUENCE [LARGE SCALE GENOMIC DNA]</scope>
    <source>
        <strain evidence="1 5">CCUG 60284</strain>
    </source>
</reference>
<dbReference type="EMBL" id="LXTW01000001">
    <property type="protein sequence ID" value="OBX88414.1"/>
    <property type="molecule type" value="Genomic_DNA"/>
</dbReference>
<dbReference type="STRING" id="478.A7456_00710"/>
<reference evidence="2 4" key="1">
    <citation type="submission" date="2016-05" db="EMBL/GenBank/DDBJ databases">
        <title>Draft genome sequence of Moraxella nonliquefaciens CCUG 348T.</title>
        <authorList>
            <person name="Salva-Serra F."/>
            <person name="Engstrom-Jakobsson H."/>
            <person name="Thorell K."/>
            <person name="Gonzales-Siles L."/>
            <person name="Karlsson R."/>
            <person name="Boulund F."/>
            <person name="Engstrand L."/>
            <person name="Kristiansson E."/>
            <person name="Moore E."/>
        </authorList>
    </citation>
    <scope>NUCLEOTIDE SEQUENCE [LARGE SCALE GENOMIC DNA]</scope>
    <source>
        <strain evidence="2 4">CCUG 348</strain>
    </source>
</reference>
<proteinExistence type="predicted"/>
<dbReference type="EMBL" id="CP065728">
    <property type="protein sequence ID" value="QPT44527.1"/>
    <property type="molecule type" value="Genomic_DNA"/>
</dbReference>
<evidence type="ECO:0000313" key="1">
    <source>
        <dbReference type="EMBL" id="OBX49484.1"/>
    </source>
</evidence>
<sequence length="66" mass="8037">MKLEIDTLDQMHEHWLDYVDNILSTIEAMKLMHPDETAYHVLEQVKKEVLDLPYFTDTEYFIEYDE</sequence>